<evidence type="ECO:0000256" key="10">
    <source>
        <dbReference type="ARBA" id="ARBA00023316"/>
    </source>
</evidence>
<evidence type="ECO:0000256" key="6">
    <source>
        <dbReference type="ARBA" id="ARBA00022960"/>
    </source>
</evidence>
<dbReference type="SUPFAM" id="SSF53955">
    <property type="entry name" value="Lysozyme-like"/>
    <property type="match status" value="1"/>
</dbReference>
<dbReference type="Pfam" id="PF00912">
    <property type="entry name" value="Transgly"/>
    <property type="match status" value="1"/>
</dbReference>
<evidence type="ECO:0000256" key="1">
    <source>
        <dbReference type="ARBA" id="ARBA00022475"/>
    </source>
</evidence>
<keyword evidence="2 11" id="KW-0997">Cell inner membrane</keyword>
<dbReference type="NCBIfam" id="TIGR02070">
    <property type="entry name" value="mono_pep_trsgly"/>
    <property type="match status" value="1"/>
</dbReference>
<evidence type="ECO:0000256" key="8">
    <source>
        <dbReference type="ARBA" id="ARBA00022989"/>
    </source>
</evidence>
<dbReference type="InterPro" id="IPR001264">
    <property type="entry name" value="Glyco_trans_51"/>
</dbReference>
<comment type="caution">
    <text evidence="13">The sequence shown here is derived from an EMBL/GenBank/DDBJ whole genome shotgun (WGS) entry which is preliminary data.</text>
</comment>
<keyword evidence="8 11" id="KW-1133">Transmembrane helix</keyword>
<name>A0ABV4B9M5_9GAMM</name>
<keyword evidence="9 11" id="KW-0472">Membrane</keyword>
<evidence type="ECO:0000256" key="5">
    <source>
        <dbReference type="ARBA" id="ARBA00022692"/>
    </source>
</evidence>
<dbReference type="InterPro" id="IPR036950">
    <property type="entry name" value="PBP_transglycosylase"/>
</dbReference>
<evidence type="ECO:0000313" key="13">
    <source>
        <dbReference type="EMBL" id="MEY6431076.1"/>
    </source>
</evidence>
<dbReference type="InterPro" id="IPR023346">
    <property type="entry name" value="Lysozyme-like_dom_sf"/>
</dbReference>
<evidence type="ECO:0000256" key="7">
    <source>
        <dbReference type="ARBA" id="ARBA00022984"/>
    </source>
</evidence>
<evidence type="ECO:0000259" key="12">
    <source>
        <dbReference type="Pfam" id="PF00912"/>
    </source>
</evidence>
<comment type="pathway">
    <text evidence="11">Cell wall biogenesis; peptidoglycan biosynthesis.</text>
</comment>
<protein>
    <recommendedName>
        <fullName evidence="11">Biosynthetic peptidoglycan transglycosylase</fullName>
        <ecNumber evidence="11">2.4.99.28</ecNumber>
    </recommendedName>
    <alternativeName>
        <fullName evidence="11">Glycan polymerase</fullName>
    </alternativeName>
    <alternativeName>
        <fullName evidence="11">Peptidoglycan glycosyltransferase MtgA</fullName>
        <shortName evidence="11">PGT</shortName>
    </alternativeName>
</protein>
<comment type="similarity">
    <text evidence="11">Belongs to the glycosyltransferase 51 family.</text>
</comment>
<keyword evidence="14" id="KW-1185">Reference proteome</keyword>
<dbReference type="InterPro" id="IPR011812">
    <property type="entry name" value="Pep_trsgly"/>
</dbReference>
<keyword evidence="3 11" id="KW-0328">Glycosyltransferase</keyword>
<dbReference type="GO" id="GO:0016757">
    <property type="term" value="F:glycosyltransferase activity"/>
    <property type="evidence" value="ECO:0007669"/>
    <property type="project" value="UniProtKB-KW"/>
</dbReference>
<proteinExistence type="inferred from homology"/>
<dbReference type="Gene3D" id="1.10.3810.10">
    <property type="entry name" value="Biosynthetic peptidoglycan transglycosylase-like"/>
    <property type="match status" value="1"/>
</dbReference>
<dbReference type="EC" id="2.4.99.28" evidence="11"/>
<keyword evidence="10 11" id="KW-0961">Cell wall biogenesis/degradation</keyword>
<keyword evidence="1 11" id="KW-1003">Cell membrane</keyword>
<reference evidence="13 14" key="1">
    <citation type="submission" date="2024-05" db="EMBL/GenBank/DDBJ databases">
        <title>Genome Sequence and Characterization of the New Strain Purple Sulfur Bacterium of Genus Thioalkalicoccus.</title>
        <authorList>
            <person name="Bryantseva I.A."/>
            <person name="Kyndt J.A."/>
            <person name="Imhoff J.F."/>
        </authorList>
    </citation>
    <scope>NUCLEOTIDE SEQUENCE [LARGE SCALE GENOMIC DNA]</scope>
    <source>
        <strain evidence="13 14">Um2</strain>
    </source>
</reference>
<keyword evidence="6 11" id="KW-0133">Cell shape</keyword>
<comment type="catalytic activity">
    <reaction evidence="11">
        <text>[GlcNAc-(1-&gt;4)-Mur2Ac(oyl-L-Ala-gamma-D-Glu-L-Lys-D-Ala-D-Ala)](n)-di-trans,octa-cis-undecaprenyl diphosphate + beta-D-GlcNAc-(1-&gt;4)-Mur2Ac(oyl-L-Ala-gamma-D-Glu-L-Lys-D-Ala-D-Ala)-di-trans,octa-cis-undecaprenyl diphosphate = [GlcNAc-(1-&gt;4)-Mur2Ac(oyl-L-Ala-gamma-D-Glu-L-Lys-D-Ala-D-Ala)](n+1)-di-trans,octa-cis-undecaprenyl diphosphate + di-trans,octa-cis-undecaprenyl diphosphate + H(+)</text>
        <dbReference type="Rhea" id="RHEA:23708"/>
        <dbReference type="Rhea" id="RHEA-COMP:9602"/>
        <dbReference type="Rhea" id="RHEA-COMP:9603"/>
        <dbReference type="ChEBI" id="CHEBI:15378"/>
        <dbReference type="ChEBI" id="CHEBI:58405"/>
        <dbReference type="ChEBI" id="CHEBI:60033"/>
        <dbReference type="ChEBI" id="CHEBI:78435"/>
        <dbReference type="EC" id="2.4.99.28"/>
    </reaction>
</comment>
<dbReference type="PANTHER" id="PTHR30400">
    <property type="entry name" value="MONOFUNCTIONAL BIOSYNTHETIC PEPTIDOGLYCAN TRANSGLYCOSYLASE"/>
    <property type="match status" value="1"/>
</dbReference>
<accession>A0ABV4B9M5</accession>
<gene>
    <name evidence="11 13" type="primary">mtgA</name>
    <name evidence="13" type="ORF">ABC977_01485</name>
</gene>
<dbReference type="PANTHER" id="PTHR30400:SF0">
    <property type="entry name" value="BIOSYNTHETIC PEPTIDOGLYCAN TRANSGLYCOSYLASE"/>
    <property type="match status" value="1"/>
</dbReference>
<dbReference type="Proteomes" id="UP001564408">
    <property type="component" value="Unassembled WGS sequence"/>
</dbReference>
<evidence type="ECO:0000256" key="3">
    <source>
        <dbReference type="ARBA" id="ARBA00022676"/>
    </source>
</evidence>
<evidence type="ECO:0000256" key="4">
    <source>
        <dbReference type="ARBA" id="ARBA00022679"/>
    </source>
</evidence>
<evidence type="ECO:0000256" key="9">
    <source>
        <dbReference type="ARBA" id="ARBA00023136"/>
    </source>
</evidence>
<sequence length="238" mass="27172">MPVRRRRRPRRILKGLLIAPLVLALVSIALVLALRWIDPPSSSVMIQHQIAGWWQGQPPPLVHHEWVPWERIPPVVALAVIAAEDQRFPDHKGFDLIEMRKAWAAHQAGGRLRGASTLSQQVAKNLFLWHGRSWLRKGLEAWFTALIEYLWPKTRILEIYLNIAEFGPDTYGVGAASWRYFQRPVEALGPAEAAQLAAVLPNPQGYRVQDPSPAVKRRATWIRTQMDRLGGVRYLERL</sequence>
<dbReference type="RefSeq" id="WP_369665450.1">
    <property type="nucleotide sequence ID" value="NZ_JBDKXB010000001.1"/>
</dbReference>
<dbReference type="EMBL" id="JBDKXB010000001">
    <property type="protein sequence ID" value="MEY6431076.1"/>
    <property type="molecule type" value="Genomic_DNA"/>
</dbReference>
<comment type="function">
    <text evidence="11">Peptidoglycan polymerase that catalyzes glycan chain elongation from lipid-linked precursors.</text>
</comment>
<dbReference type="HAMAP" id="MF_00766">
    <property type="entry name" value="PGT_MtgA"/>
    <property type="match status" value="1"/>
</dbReference>
<evidence type="ECO:0000313" key="14">
    <source>
        <dbReference type="Proteomes" id="UP001564408"/>
    </source>
</evidence>
<evidence type="ECO:0000256" key="2">
    <source>
        <dbReference type="ARBA" id="ARBA00022519"/>
    </source>
</evidence>
<keyword evidence="4 11" id="KW-0808">Transferase</keyword>
<feature type="domain" description="Glycosyl transferase family 51" evidence="12">
    <location>
        <begin position="63"/>
        <end position="226"/>
    </location>
</feature>
<evidence type="ECO:0000256" key="11">
    <source>
        <dbReference type="HAMAP-Rule" id="MF_00766"/>
    </source>
</evidence>
<keyword evidence="5 11" id="KW-0812">Transmembrane</keyword>
<keyword evidence="7 11" id="KW-0573">Peptidoglycan synthesis</keyword>
<comment type="subcellular location">
    <subcellularLocation>
        <location evidence="11">Cell inner membrane</location>
        <topology evidence="11">Single-pass membrane protein</topology>
    </subcellularLocation>
</comment>
<organism evidence="13 14">
    <name type="scientific">Thioalkalicoccus limnaeus</name>
    <dbReference type="NCBI Taxonomy" id="120681"/>
    <lineage>
        <taxon>Bacteria</taxon>
        <taxon>Pseudomonadati</taxon>
        <taxon>Pseudomonadota</taxon>
        <taxon>Gammaproteobacteria</taxon>
        <taxon>Chromatiales</taxon>
        <taxon>Chromatiaceae</taxon>
        <taxon>Thioalkalicoccus</taxon>
    </lineage>
</organism>